<keyword evidence="1" id="KW-1133">Transmembrane helix</keyword>
<evidence type="ECO:0000313" key="2">
    <source>
        <dbReference type="EMBL" id="BAW29882.1"/>
    </source>
</evidence>
<evidence type="ECO:0000313" key="3">
    <source>
        <dbReference type="Proteomes" id="UP000265557"/>
    </source>
</evidence>
<evidence type="ECO:0000256" key="1">
    <source>
        <dbReference type="SAM" id="Phobius"/>
    </source>
</evidence>
<dbReference type="EMBL" id="AP017646">
    <property type="protein sequence ID" value="BAW29882.1"/>
    <property type="molecule type" value="Genomic_DNA"/>
</dbReference>
<organism evidence="2 3">
    <name type="scientific">Methanosarcina thermophila</name>
    <dbReference type="NCBI Taxonomy" id="2210"/>
    <lineage>
        <taxon>Archaea</taxon>
        <taxon>Methanobacteriati</taxon>
        <taxon>Methanobacteriota</taxon>
        <taxon>Stenosarchaea group</taxon>
        <taxon>Methanomicrobia</taxon>
        <taxon>Methanosarcinales</taxon>
        <taxon>Methanosarcinaceae</taxon>
        <taxon>Methanosarcina</taxon>
    </lineage>
</organism>
<gene>
    <name evidence="2" type="ORF">MESMT1_1952</name>
</gene>
<protein>
    <submittedName>
        <fullName evidence="2">Uncharacterized protein</fullName>
    </submittedName>
</protein>
<dbReference type="Proteomes" id="UP000265557">
    <property type="component" value="Chromosome"/>
</dbReference>
<feature type="transmembrane region" description="Helical" evidence="1">
    <location>
        <begin position="12"/>
        <end position="35"/>
    </location>
</feature>
<reference evidence="2 3" key="1">
    <citation type="submission" date="2016-09" db="EMBL/GenBank/DDBJ databases">
        <title>Complete Genome Sequence of Methanosarcina thermophila MT-1.</title>
        <authorList>
            <person name="Kouzuma A."/>
        </authorList>
    </citation>
    <scope>NUCLEOTIDE SEQUENCE [LARGE SCALE GENOMIC DNA]</scope>
    <source>
        <strain evidence="2 3">MT-1</strain>
    </source>
</reference>
<sequence>MDIYSINLVPTWNIDLLAIDVFVSVFCVLGIIPYLNKINRIAKYEGGISKLYGEAKDAINSGNDVVSSDNISRLGELGRSALKEALPNEVMDITTCIRNLGNLGVKNNLEKATIKAIIELRSLGLIAMDKKTNIGFYPIPWPVANRYMSMPEYPIAWNITNGFREICIDSIDKNADESIIYVSCEILFNIGYIYIQKIRTTFLKTISRKLRMILPNQLSLIEGDYSNPDTPTLDEMLLEIAEKTTKKKEPIFCWNDITSNYNAKKDLDKINNFFEKHTEMMYTAYNAKKANNNKTLILNSGDSGINYNFELNEEDGNAFLIRRSSSMSVFGKEHKSEPECVKILPIHYEDDKIYICTFKYDRTLEHSLIYLWIIGTYIMKNYPIWVTEGVVFSIKHSIKSDVRTFFESEYIRKETSFFITANDERRDKFEDLRDHIEPFQDFYFEFEDYLKNKRN</sequence>
<keyword evidence="1" id="KW-0812">Transmembrane</keyword>
<proteinExistence type="predicted"/>
<dbReference type="AlphaFoldDB" id="A0A3G9CUF0"/>
<keyword evidence="1" id="KW-0472">Membrane</keyword>
<accession>A0A3G9CUF0</accession>
<name>A0A3G9CUF0_METTE</name>